<dbReference type="AlphaFoldDB" id="A0A2M6T1N9"/>
<sequence length="226" mass="25923">MFHSFLAKIEPRLIKIYRRLAEPPAPNLRGDREIEWSFVAANLGSGLGKALDFGCGQGYLGLMAAQAGFETVAVDLTSVTWYYQHPYLSFLQGDLLSLQFPEKSFDLIINCSSVEHSGLIGRYGVEKEGADDDLEVMRKMRRLLKPNGRMLLTVPVNRDKVFYPLHRVYGEERLPRLLEDFIIEKEEYWTKNKENQWVLTDKMIALRQEPKTTLYGLGCFLLTAKV</sequence>
<dbReference type="InterPro" id="IPR029063">
    <property type="entry name" value="SAM-dependent_MTases_sf"/>
</dbReference>
<dbReference type="Gene3D" id="3.40.50.150">
    <property type="entry name" value="Vaccinia Virus protein VP39"/>
    <property type="match status" value="1"/>
</dbReference>
<gene>
    <name evidence="1" type="ORF">COT34_00645</name>
</gene>
<dbReference type="CDD" id="cd02440">
    <property type="entry name" value="AdoMet_MTases"/>
    <property type="match status" value="1"/>
</dbReference>
<evidence type="ECO:0000313" key="1">
    <source>
        <dbReference type="EMBL" id="PIS39016.1"/>
    </source>
</evidence>
<accession>A0A2M6T1N9</accession>
<protein>
    <recommendedName>
        <fullName evidence="3">Methyltransferase type 11 domain-containing protein</fullName>
    </recommendedName>
</protein>
<evidence type="ECO:0008006" key="3">
    <source>
        <dbReference type="Google" id="ProtNLM"/>
    </source>
</evidence>
<evidence type="ECO:0000313" key="2">
    <source>
        <dbReference type="Proteomes" id="UP000229390"/>
    </source>
</evidence>
<dbReference type="Pfam" id="PF03269">
    <property type="entry name" value="DUF268"/>
    <property type="match status" value="1"/>
</dbReference>
<dbReference type="EMBL" id="PEYE01000011">
    <property type="protein sequence ID" value="PIS39016.1"/>
    <property type="molecule type" value="Genomic_DNA"/>
</dbReference>
<dbReference type="SUPFAM" id="SSF53335">
    <property type="entry name" value="S-adenosyl-L-methionine-dependent methyltransferases"/>
    <property type="match status" value="1"/>
</dbReference>
<proteinExistence type="predicted"/>
<comment type="caution">
    <text evidence="1">The sequence shown here is derived from an EMBL/GenBank/DDBJ whole genome shotgun (WGS) entry which is preliminary data.</text>
</comment>
<reference evidence="2" key="1">
    <citation type="submission" date="2017-09" db="EMBL/GenBank/DDBJ databases">
        <title>Depth-based differentiation of microbial function through sediment-hosted aquifers and enrichment of novel symbionts in the deep terrestrial subsurface.</title>
        <authorList>
            <person name="Probst A.J."/>
            <person name="Ladd B."/>
            <person name="Jarett J.K."/>
            <person name="Geller-Mcgrath D.E."/>
            <person name="Sieber C.M.K."/>
            <person name="Emerson J.B."/>
            <person name="Anantharaman K."/>
            <person name="Thomas B.C."/>
            <person name="Malmstrom R."/>
            <person name="Stieglmeier M."/>
            <person name="Klingl A."/>
            <person name="Woyke T."/>
            <person name="Ryan C.M."/>
            <person name="Banfield J.F."/>
        </authorList>
    </citation>
    <scope>NUCLEOTIDE SEQUENCE [LARGE SCALE GENOMIC DNA]</scope>
</reference>
<dbReference type="Proteomes" id="UP000229390">
    <property type="component" value="Unassembled WGS sequence"/>
</dbReference>
<organism evidence="1 2">
    <name type="scientific">Candidatus Nealsonbacteria bacterium CG08_land_8_20_14_0_20_43_11</name>
    <dbReference type="NCBI Taxonomy" id="1974706"/>
    <lineage>
        <taxon>Bacteria</taxon>
        <taxon>Candidatus Nealsoniibacteriota</taxon>
    </lineage>
</organism>
<name>A0A2M6T1N9_9BACT</name>
<dbReference type="InterPro" id="IPR004951">
    <property type="entry name" value="DUF268_CAE_spp"/>
</dbReference>